<evidence type="ECO:0000313" key="8">
    <source>
        <dbReference type="EMBL" id="KAK1262926.1"/>
    </source>
</evidence>
<keyword evidence="3" id="KW-0238">DNA-binding</keyword>
<dbReference type="PROSITE" id="PS50066">
    <property type="entry name" value="MADS_BOX_2"/>
    <property type="match status" value="1"/>
</dbReference>
<dbReference type="EMBL" id="JAUJYN010000009">
    <property type="protein sequence ID" value="KAK1262926.1"/>
    <property type="molecule type" value="Genomic_DNA"/>
</dbReference>
<keyword evidence="9" id="KW-1185">Reference proteome</keyword>
<sequence>MGRKKVKLHKIENAATRQITYAKRRDGLIKKVKEISILCDVEVGFVMISENGIGTAVTGVNKYKKYIFFTFALYLYIFFINDLDRSILFIKAKFIDLTRITLKFDIQCSIFE</sequence>
<keyword evidence="6" id="KW-1133">Transmembrane helix</keyword>
<dbReference type="InterPro" id="IPR002100">
    <property type="entry name" value="TF_MADSbox"/>
</dbReference>
<comment type="caution">
    <text evidence="8">The sequence shown here is derived from an EMBL/GenBank/DDBJ whole genome shotgun (WGS) entry which is preliminary data.</text>
</comment>
<proteinExistence type="predicted"/>
<dbReference type="GO" id="GO:0003677">
    <property type="term" value="F:DNA binding"/>
    <property type="evidence" value="ECO:0007669"/>
    <property type="project" value="UniProtKB-KW"/>
</dbReference>
<dbReference type="InterPro" id="IPR050142">
    <property type="entry name" value="MADS-box/MEF2_TF"/>
</dbReference>
<reference evidence="8" key="2">
    <citation type="submission" date="2023-06" db="EMBL/GenBank/DDBJ databases">
        <authorList>
            <person name="Ma L."/>
            <person name="Liu K.-W."/>
            <person name="Li Z."/>
            <person name="Hsiao Y.-Y."/>
            <person name="Qi Y."/>
            <person name="Fu T."/>
            <person name="Tang G."/>
            <person name="Zhang D."/>
            <person name="Sun W.-H."/>
            <person name="Liu D.-K."/>
            <person name="Li Y."/>
            <person name="Chen G.-Z."/>
            <person name="Liu X.-D."/>
            <person name="Liao X.-Y."/>
            <person name="Jiang Y.-T."/>
            <person name="Yu X."/>
            <person name="Hao Y."/>
            <person name="Huang J."/>
            <person name="Zhao X.-W."/>
            <person name="Ke S."/>
            <person name="Chen Y.-Y."/>
            <person name="Wu W.-L."/>
            <person name="Hsu J.-L."/>
            <person name="Lin Y.-F."/>
            <person name="Huang M.-D."/>
            <person name="Li C.-Y."/>
            <person name="Huang L."/>
            <person name="Wang Z.-W."/>
            <person name="Zhao X."/>
            <person name="Zhong W.-Y."/>
            <person name="Peng D.-H."/>
            <person name="Ahmad S."/>
            <person name="Lan S."/>
            <person name="Zhang J.-S."/>
            <person name="Tsai W.-C."/>
            <person name="Van De Peer Y."/>
            <person name="Liu Z.-J."/>
        </authorList>
    </citation>
    <scope>NUCLEOTIDE SEQUENCE</scope>
    <source>
        <strain evidence="8">SCP</strain>
        <tissue evidence="8">Leaves</tissue>
    </source>
</reference>
<feature type="domain" description="MADS-box" evidence="7">
    <location>
        <begin position="1"/>
        <end position="52"/>
    </location>
</feature>
<dbReference type="Proteomes" id="UP001179952">
    <property type="component" value="Unassembled WGS sequence"/>
</dbReference>
<keyword evidence="5" id="KW-0539">Nucleus</keyword>
<keyword evidence="4" id="KW-0804">Transcription</keyword>
<dbReference type="PRINTS" id="PR00404">
    <property type="entry name" value="MADSDOMAIN"/>
</dbReference>
<keyword evidence="2" id="KW-0805">Transcription regulation</keyword>
<evidence type="ECO:0000256" key="4">
    <source>
        <dbReference type="ARBA" id="ARBA00023163"/>
    </source>
</evidence>
<evidence type="ECO:0000256" key="6">
    <source>
        <dbReference type="SAM" id="Phobius"/>
    </source>
</evidence>
<dbReference type="AlphaFoldDB" id="A0AAV9AFY3"/>
<evidence type="ECO:0000256" key="3">
    <source>
        <dbReference type="ARBA" id="ARBA00023125"/>
    </source>
</evidence>
<feature type="transmembrane region" description="Helical" evidence="6">
    <location>
        <begin position="66"/>
        <end position="83"/>
    </location>
</feature>
<protein>
    <submittedName>
        <fullName evidence="8">MADS-box transcription factor 57</fullName>
    </submittedName>
</protein>
<dbReference type="InterPro" id="IPR036879">
    <property type="entry name" value="TF_MADSbox_sf"/>
</dbReference>
<dbReference type="GO" id="GO:0005634">
    <property type="term" value="C:nucleus"/>
    <property type="evidence" value="ECO:0007669"/>
    <property type="project" value="UniProtKB-SubCell"/>
</dbReference>
<comment type="subcellular location">
    <subcellularLocation>
        <location evidence="1">Nucleus</location>
    </subcellularLocation>
</comment>
<evidence type="ECO:0000313" key="9">
    <source>
        <dbReference type="Proteomes" id="UP001179952"/>
    </source>
</evidence>
<dbReference type="SMART" id="SM00432">
    <property type="entry name" value="MADS"/>
    <property type="match status" value="1"/>
</dbReference>
<keyword evidence="6" id="KW-0812">Transmembrane</keyword>
<accession>A0AAV9AFY3</accession>
<reference evidence="8" key="1">
    <citation type="journal article" date="2023" name="Nat. Commun.">
        <title>Diploid and tetraploid genomes of Acorus and the evolution of monocots.</title>
        <authorList>
            <person name="Ma L."/>
            <person name="Liu K.W."/>
            <person name="Li Z."/>
            <person name="Hsiao Y.Y."/>
            <person name="Qi Y."/>
            <person name="Fu T."/>
            <person name="Tang G.D."/>
            <person name="Zhang D."/>
            <person name="Sun W.H."/>
            <person name="Liu D.K."/>
            <person name="Li Y."/>
            <person name="Chen G.Z."/>
            <person name="Liu X.D."/>
            <person name="Liao X.Y."/>
            <person name="Jiang Y.T."/>
            <person name="Yu X."/>
            <person name="Hao Y."/>
            <person name="Huang J."/>
            <person name="Zhao X.W."/>
            <person name="Ke S."/>
            <person name="Chen Y.Y."/>
            <person name="Wu W.L."/>
            <person name="Hsu J.L."/>
            <person name="Lin Y.F."/>
            <person name="Huang M.D."/>
            <person name="Li C.Y."/>
            <person name="Huang L."/>
            <person name="Wang Z.W."/>
            <person name="Zhao X."/>
            <person name="Zhong W.Y."/>
            <person name="Peng D.H."/>
            <person name="Ahmad S."/>
            <person name="Lan S."/>
            <person name="Zhang J.S."/>
            <person name="Tsai W.C."/>
            <person name="Van de Peer Y."/>
            <person name="Liu Z.J."/>
        </authorList>
    </citation>
    <scope>NUCLEOTIDE SEQUENCE</scope>
    <source>
        <strain evidence="8">SCP</strain>
    </source>
</reference>
<dbReference type="SUPFAM" id="SSF55455">
    <property type="entry name" value="SRF-like"/>
    <property type="match status" value="1"/>
</dbReference>
<gene>
    <name evidence="8" type="ORF">QJS04_geneDACA013486</name>
</gene>
<evidence type="ECO:0000256" key="2">
    <source>
        <dbReference type="ARBA" id="ARBA00023015"/>
    </source>
</evidence>
<dbReference type="Pfam" id="PF00319">
    <property type="entry name" value="SRF-TF"/>
    <property type="match status" value="1"/>
</dbReference>
<organism evidence="8 9">
    <name type="scientific">Acorus gramineus</name>
    <name type="common">Dwarf sweet flag</name>
    <dbReference type="NCBI Taxonomy" id="55184"/>
    <lineage>
        <taxon>Eukaryota</taxon>
        <taxon>Viridiplantae</taxon>
        <taxon>Streptophyta</taxon>
        <taxon>Embryophyta</taxon>
        <taxon>Tracheophyta</taxon>
        <taxon>Spermatophyta</taxon>
        <taxon>Magnoliopsida</taxon>
        <taxon>Liliopsida</taxon>
        <taxon>Acoraceae</taxon>
        <taxon>Acorus</taxon>
    </lineage>
</organism>
<evidence type="ECO:0000256" key="1">
    <source>
        <dbReference type="ARBA" id="ARBA00004123"/>
    </source>
</evidence>
<dbReference type="Gene3D" id="3.40.1810.10">
    <property type="entry name" value="Transcription factor, MADS-box"/>
    <property type="match status" value="1"/>
</dbReference>
<evidence type="ECO:0000259" key="7">
    <source>
        <dbReference type="PROSITE" id="PS50066"/>
    </source>
</evidence>
<keyword evidence="6" id="KW-0472">Membrane</keyword>
<name>A0AAV9AFY3_ACOGR</name>
<evidence type="ECO:0000256" key="5">
    <source>
        <dbReference type="ARBA" id="ARBA00023242"/>
    </source>
</evidence>
<dbReference type="GO" id="GO:0046983">
    <property type="term" value="F:protein dimerization activity"/>
    <property type="evidence" value="ECO:0007669"/>
    <property type="project" value="InterPro"/>
</dbReference>
<dbReference type="PANTHER" id="PTHR48019">
    <property type="entry name" value="SERUM RESPONSE FACTOR HOMOLOG"/>
    <property type="match status" value="1"/>
</dbReference>